<protein>
    <submittedName>
        <fullName evidence="3">Uncharacterized protein</fullName>
    </submittedName>
</protein>
<reference evidence="3" key="1">
    <citation type="submission" date="2016-11" db="UniProtKB">
        <authorList>
            <consortium name="WormBaseParasite"/>
        </authorList>
    </citation>
    <scope>IDENTIFICATION</scope>
</reference>
<feature type="compositionally biased region" description="Low complexity" evidence="1">
    <location>
        <begin position="198"/>
        <end position="209"/>
    </location>
</feature>
<feature type="compositionally biased region" description="Basic and acidic residues" evidence="1">
    <location>
        <begin position="102"/>
        <end position="113"/>
    </location>
</feature>
<evidence type="ECO:0000256" key="1">
    <source>
        <dbReference type="SAM" id="MobiDB-lite"/>
    </source>
</evidence>
<name>A0A1I7ZQE5_9BILA</name>
<keyword evidence="2" id="KW-1185">Reference proteome</keyword>
<feature type="region of interest" description="Disordered" evidence="1">
    <location>
        <begin position="80"/>
        <end position="217"/>
    </location>
</feature>
<dbReference type="AlphaFoldDB" id="A0A1I7ZQE5"/>
<sequence>MSGQKEPFARTKQGDLALETQTETDKASPVDVDRRMSGQKDSFAKSDVCKRSCVRGLRSLGRVRQLPEVHGDRLRLLHGPLPVRPRLLPPRPVPMALPRAPLQDRRDDAEHVAGRGHPQHESAAPGGQQAGEDGRGVQKEERSQEERRSRGEDESEGEYESCQPYPSLHGARILVKTDVTPEESSGTQQDSADALPRTQKTQKSAAKKTMPSSPIAVATCSFEDEVTAIDRSRRKEK</sequence>
<feature type="region of interest" description="Disordered" evidence="1">
    <location>
        <begin position="1"/>
        <end position="46"/>
    </location>
</feature>
<feature type="compositionally biased region" description="Basic and acidic residues" evidence="1">
    <location>
        <begin position="23"/>
        <end position="46"/>
    </location>
</feature>
<feature type="compositionally biased region" description="Polar residues" evidence="1">
    <location>
        <begin position="182"/>
        <end position="191"/>
    </location>
</feature>
<dbReference type="WBParaSite" id="L893_g28502.t1">
    <property type="protein sequence ID" value="L893_g28502.t1"/>
    <property type="gene ID" value="L893_g28502"/>
</dbReference>
<accession>A0A1I7ZQE5</accession>
<organism evidence="2 3">
    <name type="scientific">Steinernema glaseri</name>
    <dbReference type="NCBI Taxonomy" id="37863"/>
    <lineage>
        <taxon>Eukaryota</taxon>
        <taxon>Metazoa</taxon>
        <taxon>Ecdysozoa</taxon>
        <taxon>Nematoda</taxon>
        <taxon>Chromadorea</taxon>
        <taxon>Rhabditida</taxon>
        <taxon>Tylenchina</taxon>
        <taxon>Panagrolaimomorpha</taxon>
        <taxon>Strongyloidoidea</taxon>
        <taxon>Steinernematidae</taxon>
        <taxon>Steinernema</taxon>
    </lineage>
</organism>
<dbReference type="Proteomes" id="UP000095287">
    <property type="component" value="Unplaced"/>
</dbReference>
<evidence type="ECO:0000313" key="3">
    <source>
        <dbReference type="WBParaSite" id="L893_g28502.t1"/>
    </source>
</evidence>
<evidence type="ECO:0000313" key="2">
    <source>
        <dbReference type="Proteomes" id="UP000095287"/>
    </source>
</evidence>
<feature type="compositionally biased region" description="Basic and acidic residues" evidence="1">
    <location>
        <begin position="132"/>
        <end position="152"/>
    </location>
</feature>
<proteinExistence type="predicted"/>